<protein>
    <submittedName>
        <fullName evidence="2">Uncharacterized protein</fullName>
    </submittedName>
</protein>
<feature type="compositionally biased region" description="Acidic residues" evidence="1">
    <location>
        <begin position="501"/>
        <end position="511"/>
    </location>
</feature>
<keyword evidence="3" id="KW-1185">Reference proteome</keyword>
<feature type="compositionally biased region" description="Polar residues" evidence="1">
    <location>
        <begin position="352"/>
        <end position="381"/>
    </location>
</feature>
<evidence type="ECO:0000313" key="3">
    <source>
        <dbReference type="Proteomes" id="UP000322225"/>
    </source>
</evidence>
<dbReference type="AlphaFoldDB" id="A0A5M6C5R9"/>
<feature type="region of interest" description="Disordered" evidence="1">
    <location>
        <begin position="501"/>
        <end position="549"/>
    </location>
</feature>
<dbReference type="OrthoDB" id="2562734at2759"/>
<evidence type="ECO:0000313" key="2">
    <source>
        <dbReference type="EMBL" id="WWD17180.1"/>
    </source>
</evidence>
<evidence type="ECO:0000256" key="1">
    <source>
        <dbReference type="SAM" id="MobiDB-lite"/>
    </source>
</evidence>
<gene>
    <name evidence="2" type="ORF">CI109_101618</name>
</gene>
<accession>A0A5M6C5R9</accession>
<feature type="region of interest" description="Disordered" evidence="1">
    <location>
        <begin position="334"/>
        <end position="425"/>
    </location>
</feature>
<proteinExistence type="predicted"/>
<sequence length="549" mass="60359">MPKRKCAPCDGSTAPLPLNSFDAALDLLVCDTFTRLDLLTSKFEACAGVKLNDGVVKSRWEEALNRYWVMKSMDQLTCSAKRALKREAEADGMEQDGLVAEDQNSDRRDSNGRPLPSNVHQGAIVVHSLCQDEEREWRRWSPKSGDIVLVDTAEDGLWPGKIIDKKTFFQGRTVPRGNHFFPVRIYNENKSPIITIKSRLIPLSCRPTPPLLASPALLSAYHHAANPTTFDMMASARESLAAHNRTHPGVGEEEDRLKIKAEKESWNKQVNWVMNERRLEKLRATTEERERRLREVAKSSSTYMLEGEGEDTERGRGRACVDEISEMLGCPKKRRMMTPEDGHRNASVGPLSDTTSSIFGPSTPTSAGGISTPQRTSSPSLASFIRPALSTPQRPNSPRRMTRSDKRRNGIYTGMGEHSPRANRMGSYTPPRILPSGDETAPLLLLNGSANGGGSPAPTLPKFDFVSPLGPVKMGRLSDSIPTMPTSLGKIGRSGSLEVVREEEGEEEEDGWTVVQKKGSTRRRAGSEPLAEKGAVVNGGGMGEEAMEL</sequence>
<reference evidence="2" key="2">
    <citation type="submission" date="2024-01" db="EMBL/GenBank/DDBJ databases">
        <title>Comparative genomics of Cryptococcus and Kwoniella reveals pathogenesis evolution and contrasting modes of karyotype evolution via chromosome fusion or intercentromeric recombination.</title>
        <authorList>
            <person name="Coelho M.A."/>
            <person name="David-Palma M."/>
            <person name="Shea T."/>
            <person name="Bowers K."/>
            <person name="McGinley-Smith S."/>
            <person name="Mohammad A.W."/>
            <person name="Gnirke A."/>
            <person name="Yurkov A.M."/>
            <person name="Nowrousian M."/>
            <person name="Sun S."/>
            <person name="Cuomo C.A."/>
            <person name="Heitman J."/>
        </authorList>
    </citation>
    <scope>NUCLEOTIDE SEQUENCE</scope>
    <source>
        <strain evidence="2">CBS 12478</strain>
    </source>
</reference>
<reference evidence="2" key="1">
    <citation type="submission" date="2017-08" db="EMBL/GenBank/DDBJ databases">
        <authorList>
            <person name="Cuomo C."/>
            <person name="Billmyre B."/>
            <person name="Heitman J."/>
        </authorList>
    </citation>
    <scope>NUCLEOTIDE SEQUENCE</scope>
    <source>
        <strain evidence="2">CBS 12478</strain>
    </source>
</reference>
<dbReference type="EMBL" id="CP144053">
    <property type="protein sequence ID" value="WWD17180.1"/>
    <property type="molecule type" value="Genomic_DNA"/>
</dbReference>
<dbReference type="RefSeq" id="XP_031863382.1">
    <property type="nucleotide sequence ID" value="XM_032002445.1"/>
</dbReference>
<dbReference type="GeneID" id="43586558"/>
<dbReference type="Proteomes" id="UP000322225">
    <property type="component" value="Chromosome 3"/>
</dbReference>
<name>A0A5M6C5R9_9TREE</name>
<feature type="region of interest" description="Disordered" evidence="1">
    <location>
        <begin position="88"/>
        <end position="118"/>
    </location>
</feature>
<dbReference type="KEGG" id="ksn:43586558"/>
<organism evidence="2 3">
    <name type="scientific">Kwoniella shandongensis</name>
    <dbReference type="NCBI Taxonomy" id="1734106"/>
    <lineage>
        <taxon>Eukaryota</taxon>
        <taxon>Fungi</taxon>
        <taxon>Dikarya</taxon>
        <taxon>Basidiomycota</taxon>
        <taxon>Agaricomycotina</taxon>
        <taxon>Tremellomycetes</taxon>
        <taxon>Tremellales</taxon>
        <taxon>Cryptococcaceae</taxon>
        <taxon>Kwoniella</taxon>
    </lineage>
</organism>